<sequence length="228" mass="25014">MDPVDENGEQQEMEDDKSSPFTEFIIVATICGRTLEHKQQPLSDAPLHSSKSDNQQGQHDAIVYEFCRRHQFLNSALTRRIKFLSLLVSSNSGHPDPALVFVTLLAYMALFVLCDTALESPSSLSSNQASQATQVADALLLEHKRRSLDAVHELSVLIATLSQLNHFQTHPLTPIPLLLSARFCLAHSRGQSNDDSYSTLVPKIATALQGLTSVNGLAQHCLWLLGSG</sequence>
<gene>
    <name evidence="1" type="ORF">SLS62_000894</name>
</gene>
<name>A0AAN9VB43_9PEZI</name>
<dbReference type="AlphaFoldDB" id="A0AAN9VB43"/>
<evidence type="ECO:0000313" key="1">
    <source>
        <dbReference type="EMBL" id="KAK7756878.1"/>
    </source>
</evidence>
<dbReference type="Proteomes" id="UP001320420">
    <property type="component" value="Unassembled WGS sequence"/>
</dbReference>
<accession>A0AAN9VB43</accession>
<proteinExistence type="predicted"/>
<evidence type="ECO:0000313" key="2">
    <source>
        <dbReference type="Proteomes" id="UP001320420"/>
    </source>
</evidence>
<organism evidence="1 2">
    <name type="scientific">Diatrype stigma</name>
    <dbReference type="NCBI Taxonomy" id="117547"/>
    <lineage>
        <taxon>Eukaryota</taxon>
        <taxon>Fungi</taxon>
        <taxon>Dikarya</taxon>
        <taxon>Ascomycota</taxon>
        <taxon>Pezizomycotina</taxon>
        <taxon>Sordariomycetes</taxon>
        <taxon>Xylariomycetidae</taxon>
        <taxon>Xylariales</taxon>
        <taxon>Diatrypaceae</taxon>
        <taxon>Diatrype</taxon>
    </lineage>
</organism>
<comment type="caution">
    <text evidence="1">The sequence shown here is derived from an EMBL/GenBank/DDBJ whole genome shotgun (WGS) entry which is preliminary data.</text>
</comment>
<dbReference type="EMBL" id="JAKJXP020000004">
    <property type="protein sequence ID" value="KAK7756878.1"/>
    <property type="molecule type" value="Genomic_DNA"/>
</dbReference>
<keyword evidence="2" id="KW-1185">Reference proteome</keyword>
<reference evidence="1 2" key="1">
    <citation type="submission" date="2024-02" db="EMBL/GenBank/DDBJ databases">
        <title>De novo assembly and annotation of 12 fungi associated with fruit tree decline syndrome in Ontario, Canada.</title>
        <authorList>
            <person name="Sulman M."/>
            <person name="Ellouze W."/>
            <person name="Ilyukhin E."/>
        </authorList>
    </citation>
    <scope>NUCLEOTIDE SEQUENCE [LARGE SCALE GENOMIC DNA]</scope>
    <source>
        <strain evidence="1 2">M11/M66-122</strain>
    </source>
</reference>
<protein>
    <submittedName>
        <fullName evidence="1">Uncharacterized protein</fullName>
    </submittedName>
</protein>